<dbReference type="AlphaFoldDB" id="K2NST2"/>
<dbReference type="eggNOG" id="ENOG502ZCEM">
    <property type="taxonomic scope" value="Bacteria"/>
</dbReference>
<dbReference type="Proteomes" id="UP000007374">
    <property type="component" value="Unassembled WGS sequence"/>
</dbReference>
<reference evidence="2 3" key="1">
    <citation type="journal article" date="2012" name="J. Bacteriol.">
        <title>Genome Sequence of Nitratireductor indicus Type Strain C115.</title>
        <authorList>
            <person name="Lai Q."/>
            <person name="Li G."/>
            <person name="Yu Z."/>
            <person name="Shao Z."/>
        </authorList>
    </citation>
    <scope>NUCLEOTIDE SEQUENCE [LARGE SCALE GENOMIC DNA]</scope>
    <source>
        <strain evidence="2 3">C115</strain>
    </source>
</reference>
<sequence>MRGIFVGMVAMAATCAPGFAAGEGCIQISNDLDRLACYDKALGRTPEQKVEPAAKGNWSVTSETSKLTDQTNVFLRVESNEAVNCGWNRGGKVTLYVRCVENKTGLIFATGCHMTSSQYNDYGDVTYRLDDEKAKTVGMQESTNNRSLGLWSGGRSIPVIKQMFGRSQMVVRMTPYGENPFTATFDITALEESIKPLRKACNW</sequence>
<evidence type="ECO:0000313" key="3">
    <source>
        <dbReference type="Proteomes" id="UP000007374"/>
    </source>
</evidence>
<dbReference type="RefSeq" id="WP_009451852.1">
    <property type="nucleotide sequence ID" value="NZ_AMSI01000014.1"/>
</dbReference>
<organism evidence="2 3">
    <name type="scientific">Nitratireductor indicus C115</name>
    <dbReference type="NCBI Taxonomy" id="1231190"/>
    <lineage>
        <taxon>Bacteria</taxon>
        <taxon>Pseudomonadati</taxon>
        <taxon>Pseudomonadota</taxon>
        <taxon>Alphaproteobacteria</taxon>
        <taxon>Hyphomicrobiales</taxon>
        <taxon>Phyllobacteriaceae</taxon>
        <taxon>Nitratireductor</taxon>
    </lineage>
</organism>
<dbReference type="Pfam" id="PF11319">
    <property type="entry name" value="VasI"/>
    <property type="match status" value="1"/>
</dbReference>
<feature type="signal peptide" evidence="1">
    <location>
        <begin position="1"/>
        <end position="20"/>
    </location>
</feature>
<evidence type="ECO:0000256" key="1">
    <source>
        <dbReference type="SAM" id="SignalP"/>
    </source>
</evidence>
<dbReference type="PATRIC" id="fig|1231190.3.peg.3767"/>
<evidence type="ECO:0000313" key="2">
    <source>
        <dbReference type="EMBL" id="EKF40859.1"/>
    </source>
</evidence>
<protein>
    <submittedName>
        <fullName evidence="2">Uncharacterized protein</fullName>
    </submittedName>
</protein>
<accession>K2NST2</accession>
<dbReference type="EMBL" id="AMSI01000014">
    <property type="protein sequence ID" value="EKF40859.1"/>
    <property type="molecule type" value="Genomic_DNA"/>
</dbReference>
<keyword evidence="3" id="KW-1185">Reference proteome</keyword>
<gene>
    <name evidence="2" type="ORF">NA8A_18247</name>
</gene>
<comment type="caution">
    <text evidence="2">The sequence shown here is derived from an EMBL/GenBank/DDBJ whole genome shotgun (WGS) entry which is preliminary data.</text>
</comment>
<keyword evidence="1" id="KW-0732">Signal</keyword>
<dbReference type="InterPro" id="IPR017738">
    <property type="entry name" value="T6SS-assoc_VCA0118"/>
</dbReference>
<dbReference type="OrthoDB" id="7831428at2"/>
<name>K2NST2_9HYPH</name>
<dbReference type="STRING" id="721133.SAMN05216176_102644"/>
<proteinExistence type="predicted"/>
<feature type="chain" id="PRO_5003864836" evidence="1">
    <location>
        <begin position="21"/>
        <end position="203"/>
    </location>
</feature>